<reference evidence="1 2" key="1">
    <citation type="submission" date="2020-08" db="EMBL/GenBank/DDBJ databases">
        <title>Complete genome sequence of Entomobacter blattae G55GP.</title>
        <authorList>
            <person name="Poehlein A."/>
            <person name="Guzman J."/>
            <person name="Daniel R."/>
            <person name="Vilcinskas A."/>
        </authorList>
    </citation>
    <scope>NUCLEOTIDE SEQUENCE [LARGE SCALE GENOMIC DNA]</scope>
    <source>
        <strain evidence="1 2">G55GP</strain>
    </source>
</reference>
<sequence length="93" mass="10844">MSSIKLSPDMNDYKIKTTTGVLVESTPIYMDVVEKTIDDIRKMIRKDKVDTDKILEKCERATLMIFKCREEHAQLREEMLEAGEGGWLRSFSR</sequence>
<evidence type="ECO:0000313" key="1">
    <source>
        <dbReference type="EMBL" id="QNT79417.1"/>
    </source>
</evidence>
<keyword evidence="2" id="KW-1185">Reference proteome</keyword>
<organism evidence="1 2">
    <name type="scientific">Entomobacter blattae</name>
    <dbReference type="NCBI Taxonomy" id="2762277"/>
    <lineage>
        <taxon>Bacteria</taxon>
        <taxon>Pseudomonadati</taxon>
        <taxon>Pseudomonadota</taxon>
        <taxon>Alphaproteobacteria</taxon>
        <taxon>Acetobacterales</taxon>
        <taxon>Acetobacteraceae</taxon>
        <taxon>Entomobacter</taxon>
    </lineage>
</organism>
<accession>A0A7H1NUF7</accession>
<dbReference type="EMBL" id="CP060244">
    <property type="protein sequence ID" value="QNT79417.1"/>
    <property type="molecule type" value="Genomic_DNA"/>
</dbReference>
<dbReference type="AlphaFoldDB" id="A0A7H1NUF7"/>
<protein>
    <submittedName>
        <fullName evidence="1">Uncharacterized protein</fullName>
    </submittedName>
</protein>
<dbReference type="Proteomes" id="UP000516349">
    <property type="component" value="Chromosome"/>
</dbReference>
<dbReference type="KEGG" id="ebla:JGUZn3_22160"/>
<gene>
    <name evidence="1" type="ORF">JGUZn3_22160</name>
</gene>
<evidence type="ECO:0000313" key="2">
    <source>
        <dbReference type="Proteomes" id="UP000516349"/>
    </source>
</evidence>
<proteinExistence type="predicted"/>
<dbReference type="RefSeq" id="WP_203413582.1">
    <property type="nucleotide sequence ID" value="NZ_CP060244.1"/>
</dbReference>
<name>A0A7H1NUF7_9PROT</name>